<evidence type="ECO:0000313" key="1">
    <source>
        <dbReference type="EMBL" id="MCR8629854.1"/>
    </source>
</evidence>
<protein>
    <recommendedName>
        <fullName evidence="3">BIG2 domain-containing protein</fullName>
    </recommendedName>
</protein>
<organism evidence="1 2">
    <name type="scientific">Paenibacillus radicis</name>
    <name type="common">ex Xue et al. 2023</name>
    <dbReference type="NCBI Taxonomy" id="2972489"/>
    <lineage>
        <taxon>Bacteria</taxon>
        <taxon>Bacillati</taxon>
        <taxon>Bacillota</taxon>
        <taxon>Bacilli</taxon>
        <taxon>Bacillales</taxon>
        <taxon>Paenibacillaceae</taxon>
        <taxon>Paenibacillus</taxon>
    </lineage>
</organism>
<proteinExistence type="predicted"/>
<reference evidence="1 2" key="1">
    <citation type="submission" date="2022-08" db="EMBL/GenBank/DDBJ databases">
        <title>Paenibacillus endoradicis sp. nov., Paenibacillus radicibacter sp. nov and Paenibacillus pararadicis sp. nov., three cold-adapted plant growth-promoting bacteria isolated from root of Larix gmelinii in Great Khingan.</title>
        <authorList>
            <person name="Xue H."/>
        </authorList>
    </citation>
    <scope>NUCLEOTIDE SEQUENCE [LARGE SCALE GENOMIC DNA]</scope>
    <source>
        <strain evidence="1 2">N5-1-1-5</strain>
    </source>
</reference>
<gene>
    <name evidence="1" type="ORF">NV381_01435</name>
</gene>
<dbReference type="RefSeq" id="WP_258211466.1">
    <property type="nucleotide sequence ID" value="NZ_JANQBD010000001.1"/>
</dbReference>
<dbReference type="EMBL" id="JANQBD010000001">
    <property type="protein sequence ID" value="MCR8629854.1"/>
    <property type="molecule type" value="Genomic_DNA"/>
</dbReference>
<name>A0ABT1Y9J0_9BACL</name>
<keyword evidence="2" id="KW-1185">Reference proteome</keyword>
<comment type="caution">
    <text evidence="1">The sequence shown here is derived from an EMBL/GenBank/DDBJ whole genome shotgun (WGS) entry which is preliminary data.</text>
</comment>
<sequence>MERKLSLKRMLITGVTGLAIIASIGLQETVANASTPAPVVAAGPVQFLYTYANVGVPIRLPYSPGYEYAKDGNSTGQWNWNSSGFVTATTAGIATFYVYSDSTRSTVLYIVTVNAS</sequence>
<evidence type="ECO:0000313" key="2">
    <source>
        <dbReference type="Proteomes" id="UP001300012"/>
    </source>
</evidence>
<evidence type="ECO:0008006" key="3">
    <source>
        <dbReference type="Google" id="ProtNLM"/>
    </source>
</evidence>
<dbReference type="Proteomes" id="UP001300012">
    <property type="component" value="Unassembled WGS sequence"/>
</dbReference>
<accession>A0ABT1Y9J0</accession>